<evidence type="ECO:0000256" key="1">
    <source>
        <dbReference type="SAM" id="MobiDB-lite"/>
    </source>
</evidence>
<accession>A0A974HEC0</accession>
<dbReference type="EMBL" id="CM004477">
    <property type="protein sequence ID" value="OCT74356.1"/>
    <property type="molecule type" value="Genomic_DNA"/>
</dbReference>
<proteinExistence type="predicted"/>
<feature type="compositionally biased region" description="Polar residues" evidence="1">
    <location>
        <begin position="59"/>
        <end position="77"/>
    </location>
</feature>
<name>A0A974HEC0_XENLA</name>
<evidence type="ECO:0000313" key="3">
    <source>
        <dbReference type="Proteomes" id="UP000694892"/>
    </source>
</evidence>
<protein>
    <submittedName>
        <fullName evidence="2">Uncharacterized protein</fullName>
    </submittedName>
</protein>
<evidence type="ECO:0000313" key="2">
    <source>
        <dbReference type="EMBL" id="OCT74356.1"/>
    </source>
</evidence>
<feature type="region of interest" description="Disordered" evidence="1">
    <location>
        <begin position="58"/>
        <end position="77"/>
    </location>
</feature>
<feature type="compositionally biased region" description="Basic residues" evidence="1">
    <location>
        <begin position="39"/>
        <end position="49"/>
    </location>
</feature>
<dbReference type="AlphaFoldDB" id="A0A974HEC0"/>
<gene>
    <name evidence="2" type="ORF">XELAEV_18033326mg</name>
</gene>
<reference evidence="3" key="1">
    <citation type="journal article" date="2016" name="Nature">
        <title>Genome evolution in the allotetraploid frog Xenopus laevis.</title>
        <authorList>
            <person name="Session A.M."/>
            <person name="Uno Y."/>
            <person name="Kwon T."/>
            <person name="Chapman J.A."/>
            <person name="Toyoda A."/>
            <person name="Takahashi S."/>
            <person name="Fukui A."/>
            <person name="Hikosaka A."/>
            <person name="Suzuki A."/>
            <person name="Kondo M."/>
            <person name="van Heeringen S.J."/>
            <person name="Quigley I."/>
            <person name="Heinz S."/>
            <person name="Ogino H."/>
            <person name="Ochi H."/>
            <person name="Hellsten U."/>
            <person name="Lyons J.B."/>
            <person name="Simakov O."/>
            <person name="Putnam N."/>
            <person name="Stites J."/>
            <person name="Kuroki Y."/>
            <person name="Tanaka T."/>
            <person name="Michiue T."/>
            <person name="Watanabe M."/>
            <person name="Bogdanovic O."/>
            <person name="Lister R."/>
            <person name="Georgiou G."/>
            <person name="Paranjpe S.S."/>
            <person name="van Kruijsbergen I."/>
            <person name="Shu S."/>
            <person name="Carlson J."/>
            <person name="Kinoshita T."/>
            <person name="Ohta Y."/>
            <person name="Mawaribuchi S."/>
            <person name="Jenkins J."/>
            <person name="Grimwood J."/>
            <person name="Schmutz J."/>
            <person name="Mitros T."/>
            <person name="Mozaffari S.V."/>
            <person name="Suzuki Y."/>
            <person name="Haramoto Y."/>
            <person name="Yamamoto T.S."/>
            <person name="Takagi C."/>
            <person name="Heald R."/>
            <person name="Miller K."/>
            <person name="Haudenschild C."/>
            <person name="Kitzman J."/>
            <person name="Nakayama T."/>
            <person name="Izutsu Y."/>
            <person name="Robert J."/>
            <person name="Fortriede J."/>
            <person name="Burns K."/>
            <person name="Lotay V."/>
            <person name="Karimi K."/>
            <person name="Yasuoka Y."/>
            <person name="Dichmann D.S."/>
            <person name="Flajnik M.F."/>
            <person name="Houston D.W."/>
            <person name="Shendure J."/>
            <person name="DuPasquier L."/>
            <person name="Vize P.D."/>
            <person name="Zorn A.M."/>
            <person name="Ito M."/>
            <person name="Marcotte E.M."/>
            <person name="Wallingford J.B."/>
            <person name="Ito Y."/>
            <person name="Asashima M."/>
            <person name="Ueno N."/>
            <person name="Matsuda Y."/>
            <person name="Veenstra G.J."/>
            <person name="Fujiyama A."/>
            <person name="Harland R.M."/>
            <person name="Taira M."/>
            <person name="Rokhsar D.S."/>
        </authorList>
    </citation>
    <scope>NUCLEOTIDE SEQUENCE [LARGE SCALE GENOMIC DNA]</scope>
    <source>
        <strain evidence="3">J</strain>
    </source>
</reference>
<sequence length="77" mass="8747">MSEQDKLSLEITEESGKEQTSTKTNQAEKDEKIQNQHNMRPKSGAKGKLVRSLAVCEEPSSNVFDDNFPENQEQQIH</sequence>
<dbReference type="Proteomes" id="UP000694892">
    <property type="component" value="Chromosome 6S"/>
</dbReference>
<organism evidence="2 3">
    <name type="scientific">Xenopus laevis</name>
    <name type="common">African clawed frog</name>
    <dbReference type="NCBI Taxonomy" id="8355"/>
    <lineage>
        <taxon>Eukaryota</taxon>
        <taxon>Metazoa</taxon>
        <taxon>Chordata</taxon>
        <taxon>Craniata</taxon>
        <taxon>Vertebrata</taxon>
        <taxon>Euteleostomi</taxon>
        <taxon>Amphibia</taxon>
        <taxon>Batrachia</taxon>
        <taxon>Anura</taxon>
        <taxon>Pipoidea</taxon>
        <taxon>Pipidae</taxon>
        <taxon>Xenopodinae</taxon>
        <taxon>Xenopus</taxon>
        <taxon>Xenopus</taxon>
    </lineage>
</organism>
<feature type="region of interest" description="Disordered" evidence="1">
    <location>
        <begin position="1"/>
        <end position="51"/>
    </location>
</feature>